<evidence type="ECO:0000256" key="4">
    <source>
        <dbReference type="ARBA" id="ARBA00022705"/>
    </source>
</evidence>
<dbReference type="PANTHER" id="PTHR23061:SF12">
    <property type="entry name" value="DNA POLYMERASE ALPHA SUBUNIT B"/>
    <property type="match status" value="1"/>
</dbReference>
<dbReference type="RefSeq" id="XP_013237020.1">
    <property type="nucleotide sequence ID" value="XM_013381566.1"/>
</dbReference>
<evidence type="ECO:0000313" key="9">
    <source>
        <dbReference type="Proteomes" id="UP000029725"/>
    </source>
</evidence>
<keyword evidence="9" id="KW-1185">Reference proteome</keyword>
<feature type="domain" description="DNA polymerase alpha subunit B OB" evidence="7">
    <location>
        <begin position="185"/>
        <end position="265"/>
    </location>
</feature>
<evidence type="ECO:0000256" key="5">
    <source>
        <dbReference type="ARBA" id="ARBA00023242"/>
    </source>
</evidence>
<accession>A0A098VNG1</accession>
<feature type="domain" description="DNA polymerase alpha/delta/epsilon subunit B" evidence="6">
    <location>
        <begin position="319"/>
        <end position="421"/>
    </location>
</feature>
<gene>
    <name evidence="8" type="ORF">DI09_63p170</name>
</gene>
<dbReference type="EMBL" id="JMKJ01000572">
    <property type="protein sequence ID" value="KGG50593.1"/>
    <property type="molecule type" value="Genomic_DNA"/>
</dbReference>
<dbReference type="Proteomes" id="UP000029725">
    <property type="component" value="Unassembled WGS sequence"/>
</dbReference>
<dbReference type="InterPro" id="IPR007185">
    <property type="entry name" value="DNA_pol_a/d/e_bsu"/>
</dbReference>
<comment type="subcellular location">
    <subcellularLocation>
        <location evidence="1">Nucleus</location>
    </subcellularLocation>
</comment>
<dbReference type="GeneID" id="25260526"/>
<dbReference type="Pfam" id="PF22062">
    <property type="entry name" value="OB_DPOA2"/>
    <property type="match status" value="1"/>
</dbReference>
<comment type="similarity">
    <text evidence="2">Belongs to the DNA polymerase alpha subunit B family.</text>
</comment>
<protein>
    <recommendedName>
        <fullName evidence="3">DNA polymerase alpha subunit B</fullName>
    </recommendedName>
</protein>
<organism evidence="8 9">
    <name type="scientific">Mitosporidium daphniae</name>
    <dbReference type="NCBI Taxonomy" id="1485682"/>
    <lineage>
        <taxon>Eukaryota</taxon>
        <taxon>Fungi</taxon>
        <taxon>Fungi incertae sedis</taxon>
        <taxon>Microsporidia</taxon>
        <taxon>Mitosporidium</taxon>
    </lineage>
</organism>
<dbReference type="HOGENOM" id="CLU_014923_2_1_1"/>
<dbReference type="GO" id="GO:0006270">
    <property type="term" value="P:DNA replication initiation"/>
    <property type="evidence" value="ECO:0007669"/>
    <property type="project" value="TreeGrafter"/>
</dbReference>
<evidence type="ECO:0000313" key="8">
    <source>
        <dbReference type="EMBL" id="KGG50593.1"/>
    </source>
</evidence>
<dbReference type="InterPro" id="IPR054300">
    <property type="entry name" value="OB_DPOA2"/>
</dbReference>
<evidence type="ECO:0000259" key="7">
    <source>
        <dbReference type="Pfam" id="PF22062"/>
    </source>
</evidence>
<sequence length="529" mass="58468">MVASSLAASPASAWRKEAMKRCIGIESDAVLQRCISYAESRHMGIDTFCNKFEAWALSHLHIESSMMLNSKSVDDFLSFETNQLKENVASNTLGAPNLLSASSKIASPLSVRSKGMVVNYPVNEIKRTSSLTDVLVWPANSDLNKIHANINENMEAPEISLLFDTDLPGRYMRIVWPRVVKWINRRIEEFSNYFTLAEGHEWSHPGIPSHEPVFCYGRLVSDSDSSKWNEKSIQLECSRELGSGCRVHLDLMDLPGFSFIPGEGISLIDGFYPTELLPLKPLDKPVSTVGDHSDMHFKASNIFCAAGPFALVKKSDDGSYTLDYAPLETLFGHIRNSKHASSLVLLLLGPFVDSDSVISMARNVISSPFHSFEQLFKEEISIRIGGLLSSKKKIKVILIPSQNDVIHDYVFPQAALSRDVLAIPNVLLHNLPLGYVCSSGYGKEAMQSTLLSWNIAPDLLIIPSALRHFVKTVDDVLCINPGTLVSKGGHSTGSFCEIFVQKLGFPLVDSDMIPHFADKRSVVVIKSLN</sequence>
<keyword evidence="4" id="KW-0235">DNA replication</keyword>
<dbReference type="VEuPathDB" id="MicrosporidiaDB:DI09_63p170"/>
<dbReference type="Gene3D" id="3.60.21.60">
    <property type="match status" value="1"/>
</dbReference>
<evidence type="ECO:0000256" key="1">
    <source>
        <dbReference type="ARBA" id="ARBA00004123"/>
    </source>
</evidence>
<reference evidence="8 9" key="1">
    <citation type="submission" date="2014-04" db="EMBL/GenBank/DDBJ databases">
        <title>A new species of microsporidia sheds light on the evolution of extreme parasitism.</title>
        <authorList>
            <person name="Haag K.L."/>
            <person name="James T.Y."/>
            <person name="Larsson R."/>
            <person name="Schaer T.M."/>
            <person name="Refardt D."/>
            <person name="Pombert J.-F."/>
            <person name="Ebert D."/>
        </authorList>
    </citation>
    <scope>NUCLEOTIDE SEQUENCE [LARGE SCALE GENOMIC DNA]</scope>
    <source>
        <strain evidence="8 9">UGP3</strain>
        <tissue evidence="8">Spores</tissue>
    </source>
</reference>
<dbReference type="Pfam" id="PF04042">
    <property type="entry name" value="DNA_pol_E_B"/>
    <property type="match status" value="1"/>
</dbReference>
<evidence type="ECO:0000256" key="3">
    <source>
        <dbReference type="ARBA" id="ARBA00018596"/>
    </source>
</evidence>
<keyword evidence="5" id="KW-0539">Nucleus</keyword>
<proteinExistence type="inferred from homology"/>
<dbReference type="PANTHER" id="PTHR23061">
    <property type="entry name" value="DNA POLYMERASE 2 ALPHA 70 KDA SUBUNIT"/>
    <property type="match status" value="1"/>
</dbReference>
<dbReference type="OrthoDB" id="336885at2759"/>
<dbReference type="InterPro" id="IPR016722">
    <property type="entry name" value="DNA_pol_alpha_bsu"/>
</dbReference>
<name>A0A098VNG1_9MICR</name>
<dbReference type="AlphaFoldDB" id="A0A098VNG1"/>
<comment type="caution">
    <text evidence="8">The sequence shown here is derived from an EMBL/GenBank/DDBJ whole genome shotgun (WGS) entry which is preliminary data.</text>
</comment>
<evidence type="ECO:0000259" key="6">
    <source>
        <dbReference type="Pfam" id="PF04042"/>
    </source>
</evidence>
<evidence type="ECO:0000256" key="2">
    <source>
        <dbReference type="ARBA" id="ARBA00007299"/>
    </source>
</evidence>
<dbReference type="GO" id="GO:0005658">
    <property type="term" value="C:alpha DNA polymerase:primase complex"/>
    <property type="evidence" value="ECO:0007669"/>
    <property type="project" value="TreeGrafter"/>
</dbReference>
<dbReference type="GO" id="GO:0003677">
    <property type="term" value="F:DNA binding"/>
    <property type="evidence" value="ECO:0007669"/>
    <property type="project" value="InterPro"/>
</dbReference>